<keyword evidence="6" id="KW-0297">G-protein coupled receptor</keyword>
<comment type="caution">
    <text evidence="13">The sequence shown here is derived from an EMBL/GenBank/DDBJ whole genome shotgun (WGS) entry which is preliminary data.</text>
</comment>
<keyword evidence="3" id="KW-1003">Cell membrane</keyword>
<dbReference type="Pfam" id="PF00002">
    <property type="entry name" value="7tm_2"/>
    <property type="match status" value="1"/>
</dbReference>
<evidence type="ECO:0000256" key="3">
    <source>
        <dbReference type="ARBA" id="ARBA00022475"/>
    </source>
</evidence>
<feature type="transmembrane region" description="Helical" evidence="10">
    <location>
        <begin position="271"/>
        <end position="292"/>
    </location>
</feature>
<dbReference type="EMBL" id="NEDP02005525">
    <property type="protein sequence ID" value="OWF39458.1"/>
    <property type="molecule type" value="Genomic_DNA"/>
</dbReference>
<dbReference type="InterPro" id="IPR050332">
    <property type="entry name" value="GPCR_2"/>
</dbReference>
<dbReference type="GO" id="GO:0007188">
    <property type="term" value="P:adenylate cyclase-modulating G protein-coupled receptor signaling pathway"/>
    <property type="evidence" value="ECO:0007669"/>
    <property type="project" value="TreeGrafter"/>
</dbReference>
<protein>
    <submittedName>
        <fullName evidence="13">Calcitonin receptor</fullName>
    </submittedName>
</protein>
<feature type="domain" description="G-protein coupled receptors family 2 profile 1" evidence="11">
    <location>
        <begin position="23"/>
        <end position="106"/>
    </location>
</feature>
<dbReference type="OrthoDB" id="16753at2759"/>
<dbReference type="GO" id="GO:0008528">
    <property type="term" value="F:G protein-coupled peptide receptor activity"/>
    <property type="evidence" value="ECO:0007669"/>
    <property type="project" value="TreeGrafter"/>
</dbReference>
<keyword evidence="7 10" id="KW-0472">Membrane</keyword>
<dbReference type="Pfam" id="PF02793">
    <property type="entry name" value="HRM"/>
    <property type="match status" value="1"/>
</dbReference>
<dbReference type="SMART" id="SM00008">
    <property type="entry name" value="HormR"/>
    <property type="match status" value="1"/>
</dbReference>
<dbReference type="Gene3D" id="1.20.1070.10">
    <property type="entry name" value="Rhodopsin 7-helix transmembrane proteins"/>
    <property type="match status" value="1"/>
</dbReference>
<dbReference type="InterPro" id="IPR001879">
    <property type="entry name" value="GPCR_2_extracellular_dom"/>
</dbReference>
<feature type="transmembrane region" description="Helical" evidence="10">
    <location>
        <begin position="195"/>
        <end position="217"/>
    </location>
</feature>
<dbReference type="CDD" id="cd15260">
    <property type="entry name" value="7tmB1_NPR_B4_insect-like"/>
    <property type="match status" value="1"/>
</dbReference>
<evidence type="ECO:0000313" key="13">
    <source>
        <dbReference type="EMBL" id="OWF39458.1"/>
    </source>
</evidence>
<name>A0A210PSK4_MIZYE</name>
<dbReference type="Proteomes" id="UP000242188">
    <property type="component" value="Unassembled WGS sequence"/>
</dbReference>
<reference evidence="13 14" key="1">
    <citation type="journal article" date="2017" name="Nat. Ecol. Evol.">
        <title>Scallop genome provides insights into evolution of bilaterian karyotype and development.</title>
        <authorList>
            <person name="Wang S."/>
            <person name="Zhang J."/>
            <person name="Jiao W."/>
            <person name="Li J."/>
            <person name="Xun X."/>
            <person name="Sun Y."/>
            <person name="Guo X."/>
            <person name="Huan P."/>
            <person name="Dong B."/>
            <person name="Zhang L."/>
            <person name="Hu X."/>
            <person name="Sun X."/>
            <person name="Wang J."/>
            <person name="Zhao C."/>
            <person name="Wang Y."/>
            <person name="Wang D."/>
            <person name="Huang X."/>
            <person name="Wang R."/>
            <person name="Lv J."/>
            <person name="Li Y."/>
            <person name="Zhang Z."/>
            <person name="Liu B."/>
            <person name="Lu W."/>
            <person name="Hui Y."/>
            <person name="Liang J."/>
            <person name="Zhou Z."/>
            <person name="Hou R."/>
            <person name="Li X."/>
            <person name="Liu Y."/>
            <person name="Li H."/>
            <person name="Ning X."/>
            <person name="Lin Y."/>
            <person name="Zhao L."/>
            <person name="Xing Q."/>
            <person name="Dou J."/>
            <person name="Li Y."/>
            <person name="Mao J."/>
            <person name="Guo H."/>
            <person name="Dou H."/>
            <person name="Li T."/>
            <person name="Mu C."/>
            <person name="Jiang W."/>
            <person name="Fu Q."/>
            <person name="Fu X."/>
            <person name="Miao Y."/>
            <person name="Liu J."/>
            <person name="Yu Q."/>
            <person name="Li R."/>
            <person name="Liao H."/>
            <person name="Li X."/>
            <person name="Kong Y."/>
            <person name="Jiang Z."/>
            <person name="Chourrout D."/>
            <person name="Li R."/>
            <person name="Bao Z."/>
        </authorList>
    </citation>
    <scope>NUCLEOTIDE SEQUENCE [LARGE SCALE GENOMIC DNA]</scope>
    <source>
        <strain evidence="13 14">PY_sf001</strain>
    </source>
</reference>
<organism evidence="13 14">
    <name type="scientific">Mizuhopecten yessoensis</name>
    <name type="common">Japanese scallop</name>
    <name type="synonym">Patinopecten yessoensis</name>
    <dbReference type="NCBI Taxonomy" id="6573"/>
    <lineage>
        <taxon>Eukaryota</taxon>
        <taxon>Metazoa</taxon>
        <taxon>Spiralia</taxon>
        <taxon>Lophotrochozoa</taxon>
        <taxon>Mollusca</taxon>
        <taxon>Bivalvia</taxon>
        <taxon>Autobranchia</taxon>
        <taxon>Pteriomorphia</taxon>
        <taxon>Pectinida</taxon>
        <taxon>Pectinoidea</taxon>
        <taxon>Pectinidae</taxon>
        <taxon>Mizuhopecten</taxon>
    </lineage>
</organism>
<dbReference type="GO" id="GO:0007166">
    <property type="term" value="P:cell surface receptor signaling pathway"/>
    <property type="evidence" value="ECO:0007669"/>
    <property type="project" value="InterPro"/>
</dbReference>
<dbReference type="PANTHER" id="PTHR45620">
    <property type="entry name" value="PDF RECEPTOR-LIKE PROTEIN-RELATED"/>
    <property type="match status" value="1"/>
</dbReference>
<comment type="subcellular location">
    <subcellularLocation>
        <location evidence="1">Cell membrane</location>
        <topology evidence="1">Multi-pass membrane protein</topology>
    </subcellularLocation>
</comment>
<sequence>MPGNDTLSKSSHLQELMYTAFRKCMRDVLSQPYPNDGEQYCNATSDIFGCWNYTQAGTTAVIPCPAIPGMNPNEFAYKKCTENGTWWRNPNTSKEKSDYSYCWKDIHTFIEDTNSGHEHVYIFVSGYSISVAMLLLSLFIFCRFSQLRCDRITIHKNLFTSYVLTGFSWILYMLLVATNGVVIQNNHIWCRMIHVFAQYCVVCNFSWMFCEGLYLHTIMVRTFGSTKHVLIACYFIGWCWPFVLVAIYTGIRGSADDIQRSSCWIGESSLQWIMYVPIIISMVANFVFLCNIVRLLITKLRQVPEATQTKKAARATLILIPLLGLQFLLVPLRPEIGSDMETAYHYISALVVSLQGAFVSTMYCFCNSEVISVLKRKWYQHKVMFSGKRSRTSSTIAATTYTFVDHVSTVQTSIT</sequence>
<keyword evidence="5 10" id="KW-1133">Transmembrane helix</keyword>
<feature type="transmembrane region" description="Helical" evidence="10">
    <location>
        <begin position="229"/>
        <end position="251"/>
    </location>
</feature>
<dbReference type="PANTHER" id="PTHR45620:SF42">
    <property type="entry name" value="G-PROTEIN COUPLED RECEPTOR SEB-2"/>
    <property type="match status" value="1"/>
</dbReference>
<evidence type="ECO:0000256" key="7">
    <source>
        <dbReference type="ARBA" id="ARBA00023136"/>
    </source>
</evidence>
<keyword evidence="14" id="KW-1185">Reference proteome</keyword>
<evidence type="ECO:0000256" key="10">
    <source>
        <dbReference type="SAM" id="Phobius"/>
    </source>
</evidence>
<dbReference type="InterPro" id="IPR036445">
    <property type="entry name" value="GPCR_2_extracell_dom_sf"/>
</dbReference>
<keyword evidence="9" id="KW-0807">Transducer</keyword>
<evidence type="ECO:0000256" key="2">
    <source>
        <dbReference type="ARBA" id="ARBA00005314"/>
    </source>
</evidence>
<evidence type="ECO:0000259" key="12">
    <source>
        <dbReference type="PROSITE" id="PS50261"/>
    </source>
</evidence>
<proteinExistence type="inferred from homology"/>
<dbReference type="AlphaFoldDB" id="A0A210PSK4"/>
<evidence type="ECO:0000256" key="8">
    <source>
        <dbReference type="ARBA" id="ARBA00023170"/>
    </source>
</evidence>
<feature type="transmembrane region" description="Helical" evidence="10">
    <location>
        <begin position="162"/>
        <end position="183"/>
    </location>
</feature>
<dbReference type="InterPro" id="IPR000832">
    <property type="entry name" value="GPCR_2_secretin-like"/>
</dbReference>
<keyword evidence="8 13" id="KW-0675">Receptor</keyword>
<dbReference type="GO" id="GO:0005886">
    <property type="term" value="C:plasma membrane"/>
    <property type="evidence" value="ECO:0007669"/>
    <property type="project" value="UniProtKB-SubCell"/>
</dbReference>
<feature type="transmembrane region" description="Helical" evidence="10">
    <location>
        <begin position="344"/>
        <end position="366"/>
    </location>
</feature>
<evidence type="ECO:0000256" key="6">
    <source>
        <dbReference type="ARBA" id="ARBA00023040"/>
    </source>
</evidence>
<evidence type="ECO:0000313" key="14">
    <source>
        <dbReference type="Proteomes" id="UP000242188"/>
    </source>
</evidence>
<evidence type="ECO:0000259" key="11">
    <source>
        <dbReference type="PROSITE" id="PS50227"/>
    </source>
</evidence>
<dbReference type="PROSITE" id="PS50261">
    <property type="entry name" value="G_PROTEIN_RECEP_F2_4"/>
    <property type="match status" value="1"/>
</dbReference>
<accession>A0A210PSK4</accession>
<dbReference type="SUPFAM" id="SSF81321">
    <property type="entry name" value="Family A G protein-coupled receptor-like"/>
    <property type="match status" value="1"/>
</dbReference>
<feature type="domain" description="G-protein coupled receptors family 2 profile 2" evidence="12">
    <location>
        <begin position="119"/>
        <end position="367"/>
    </location>
</feature>
<dbReference type="PROSITE" id="PS50227">
    <property type="entry name" value="G_PROTEIN_RECEP_F2_3"/>
    <property type="match status" value="1"/>
</dbReference>
<dbReference type="SUPFAM" id="SSF111418">
    <property type="entry name" value="Hormone receptor domain"/>
    <property type="match status" value="1"/>
</dbReference>
<dbReference type="Gene3D" id="4.10.1240.10">
    <property type="entry name" value="GPCR, family 2, extracellular hormone receptor domain"/>
    <property type="match status" value="1"/>
</dbReference>
<feature type="transmembrane region" description="Helical" evidence="10">
    <location>
        <begin position="120"/>
        <end position="141"/>
    </location>
</feature>
<comment type="similarity">
    <text evidence="2">Belongs to the G-protein coupled receptor 2 family.</text>
</comment>
<evidence type="ECO:0000256" key="1">
    <source>
        <dbReference type="ARBA" id="ARBA00004651"/>
    </source>
</evidence>
<evidence type="ECO:0000256" key="5">
    <source>
        <dbReference type="ARBA" id="ARBA00022989"/>
    </source>
</evidence>
<feature type="transmembrane region" description="Helical" evidence="10">
    <location>
        <begin position="312"/>
        <end position="332"/>
    </location>
</feature>
<keyword evidence="4 10" id="KW-0812">Transmembrane</keyword>
<dbReference type="InterPro" id="IPR017981">
    <property type="entry name" value="GPCR_2-like_7TM"/>
</dbReference>
<evidence type="ECO:0000256" key="4">
    <source>
        <dbReference type="ARBA" id="ARBA00022692"/>
    </source>
</evidence>
<gene>
    <name evidence="13" type="ORF">KP79_PYT19858</name>
</gene>
<evidence type="ECO:0000256" key="9">
    <source>
        <dbReference type="ARBA" id="ARBA00023224"/>
    </source>
</evidence>
<dbReference type="PRINTS" id="PR00249">
    <property type="entry name" value="GPCRSECRETIN"/>
</dbReference>